<reference evidence="1 2" key="1">
    <citation type="submission" date="2019-06" db="EMBL/GenBank/DDBJ databases">
        <title>Whole genome shotgun sequence of Pseudonocardia hydrocarbonoxydans NBRC 14498.</title>
        <authorList>
            <person name="Hosoyama A."/>
            <person name="Uohara A."/>
            <person name="Ohji S."/>
            <person name="Ichikawa N."/>
        </authorList>
    </citation>
    <scope>NUCLEOTIDE SEQUENCE [LARGE SCALE GENOMIC DNA]</scope>
    <source>
        <strain evidence="1 2">NBRC 14498</strain>
    </source>
</reference>
<evidence type="ECO:0000313" key="1">
    <source>
        <dbReference type="EMBL" id="GEC21270.1"/>
    </source>
</evidence>
<dbReference type="CDD" id="cd06558">
    <property type="entry name" value="crotonase-like"/>
    <property type="match status" value="1"/>
</dbReference>
<dbReference type="EMBL" id="BJNG01000030">
    <property type="protein sequence ID" value="GEC21270.1"/>
    <property type="molecule type" value="Genomic_DNA"/>
</dbReference>
<name>A0A4Y3WT38_9PSEU</name>
<sequence length="239" mass="25082">MLRLAHGPVNALDPELCDAVAARFRDLATGPARAVVLTGSGRAFSAGADLRRLLADGEPYARRFVPALDGLFRSVFELGKPVVAAVNGHAIAGGAVLAAAADAVLMAEGSARIGLPELAVGVPLPRVAVEVVRYAVGDQVARRLITGAATHLPAEARALGLVDDVLPADEVLPAAVDRARTLADSIPADTFAFTKAQLRREALHRMDAAGEEAEATVALWIRRASDGWTARYLESVTRR</sequence>
<dbReference type="AlphaFoldDB" id="A0A4Y3WT38"/>
<dbReference type="SUPFAM" id="SSF52096">
    <property type="entry name" value="ClpP/crotonase"/>
    <property type="match status" value="1"/>
</dbReference>
<dbReference type="Pfam" id="PF00378">
    <property type="entry name" value="ECH_1"/>
    <property type="match status" value="1"/>
</dbReference>
<dbReference type="Proteomes" id="UP000320338">
    <property type="component" value="Unassembled WGS sequence"/>
</dbReference>
<dbReference type="InterPro" id="IPR029045">
    <property type="entry name" value="ClpP/crotonase-like_dom_sf"/>
</dbReference>
<comment type="caution">
    <text evidence="1">The sequence shown here is derived from an EMBL/GenBank/DDBJ whole genome shotgun (WGS) entry which is preliminary data.</text>
</comment>
<dbReference type="GO" id="GO:0003824">
    <property type="term" value="F:catalytic activity"/>
    <property type="evidence" value="ECO:0007669"/>
    <property type="project" value="UniProtKB-ARBA"/>
</dbReference>
<evidence type="ECO:0000313" key="2">
    <source>
        <dbReference type="Proteomes" id="UP000320338"/>
    </source>
</evidence>
<dbReference type="GO" id="GO:0006635">
    <property type="term" value="P:fatty acid beta-oxidation"/>
    <property type="evidence" value="ECO:0007669"/>
    <property type="project" value="TreeGrafter"/>
</dbReference>
<dbReference type="PANTHER" id="PTHR11941:SF54">
    <property type="entry name" value="ENOYL-COA HYDRATASE, MITOCHONDRIAL"/>
    <property type="match status" value="1"/>
</dbReference>
<accession>A0A4Y3WT38</accession>
<dbReference type="InterPro" id="IPR001753">
    <property type="entry name" value="Enoyl-CoA_hydra/iso"/>
</dbReference>
<organism evidence="1 2">
    <name type="scientific">Pseudonocardia hydrocarbonoxydans</name>
    <dbReference type="NCBI Taxonomy" id="76726"/>
    <lineage>
        <taxon>Bacteria</taxon>
        <taxon>Bacillati</taxon>
        <taxon>Actinomycetota</taxon>
        <taxon>Actinomycetes</taxon>
        <taxon>Pseudonocardiales</taxon>
        <taxon>Pseudonocardiaceae</taxon>
        <taxon>Pseudonocardia</taxon>
    </lineage>
</organism>
<dbReference type="Gene3D" id="3.90.226.10">
    <property type="entry name" value="2-enoyl-CoA Hydratase, Chain A, domain 1"/>
    <property type="match status" value="1"/>
</dbReference>
<gene>
    <name evidence="1" type="primary">paaG_7</name>
    <name evidence="1" type="ORF">PHY01_35530</name>
</gene>
<proteinExistence type="predicted"/>
<dbReference type="PANTHER" id="PTHR11941">
    <property type="entry name" value="ENOYL-COA HYDRATASE-RELATED"/>
    <property type="match status" value="1"/>
</dbReference>
<keyword evidence="2" id="KW-1185">Reference proteome</keyword>
<protein>
    <submittedName>
        <fullName evidence="1">Enoyl-CoA hydratase</fullName>
    </submittedName>
</protein>